<reference evidence="1 2" key="1">
    <citation type="submission" date="2016-10" db="EMBL/GenBank/DDBJ databases">
        <authorList>
            <person name="de Groot N.N."/>
        </authorList>
    </citation>
    <scope>NUCLEOTIDE SEQUENCE [LARGE SCALE GENOMIC DNA]</scope>
    <source>
        <strain evidence="1 2">DSM 17925</strain>
    </source>
</reference>
<keyword evidence="2" id="KW-1185">Reference proteome</keyword>
<evidence type="ECO:0000313" key="1">
    <source>
        <dbReference type="EMBL" id="SEW14952.1"/>
    </source>
</evidence>
<organism evidence="1 2">
    <name type="scientific">Cognatiyoonia koreensis</name>
    <dbReference type="NCBI Taxonomy" id="364200"/>
    <lineage>
        <taxon>Bacteria</taxon>
        <taxon>Pseudomonadati</taxon>
        <taxon>Pseudomonadota</taxon>
        <taxon>Alphaproteobacteria</taxon>
        <taxon>Rhodobacterales</taxon>
        <taxon>Paracoccaceae</taxon>
        <taxon>Cognatiyoonia</taxon>
    </lineage>
</organism>
<evidence type="ECO:0000313" key="2">
    <source>
        <dbReference type="Proteomes" id="UP000199167"/>
    </source>
</evidence>
<proteinExistence type="predicted"/>
<dbReference type="Proteomes" id="UP000199167">
    <property type="component" value="Unassembled WGS sequence"/>
</dbReference>
<gene>
    <name evidence="1" type="ORF">SAMN04488515_1286</name>
</gene>
<name>A0A1I0PKR2_9RHOB</name>
<dbReference type="AlphaFoldDB" id="A0A1I0PKR2"/>
<dbReference type="STRING" id="364200.SAMN04488515_1286"/>
<sequence>MTINGTIASGETGPEAVFEAMRPGDELRMETLMGPVRTVQIGATDPVRFGFLRALRDNDCRLPVFHRFDAALRDRVQPLMYDANRRFRCDDAHAALQDLAEKWEVTEVYVSRGSKRVIIAMPYWGASFIQASELVGPELTSENLSAVIDSVTESYIDDRIAKP</sequence>
<protein>
    <submittedName>
        <fullName evidence="1">Uncharacterized protein</fullName>
    </submittedName>
</protein>
<accession>A0A1I0PKR2</accession>
<dbReference type="EMBL" id="FOIZ01000001">
    <property type="protein sequence ID" value="SEW14952.1"/>
    <property type="molecule type" value="Genomic_DNA"/>
</dbReference>